<accession>A0ABW0EXJ9</accession>
<dbReference type="Gene3D" id="2.160.10.10">
    <property type="entry name" value="Hexapeptide repeat proteins"/>
    <property type="match status" value="1"/>
</dbReference>
<dbReference type="EMBL" id="JBHSLI010000001">
    <property type="protein sequence ID" value="MFC5291842.1"/>
    <property type="molecule type" value="Genomic_DNA"/>
</dbReference>
<dbReference type="PANTHER" id="PTHR43300:SF11">
    <property type="entry name" value="ACETYLTRANSFERASE RV3034C-RELATED"/>
    <property type="match status" value="1"/>
</dbReference>
<dbReference type="InterPro" id="IPR050179">
    <property type="entry name" value="Trans_hexapeptide_repeat"/>
</dbReference>
<protein>
    <submittedName>
        <fullName evidence="2">CatB-related O-acetyltransferase</fullName>
        <ecNumber evidence="2">2.3.1.-</ecNumber>
    </submittedName>
</protein>
<sequence>MRRAGDIGSAIAPGDGDWRPTGLQAWWAGLPPVARGLLRKRFNRDNQTRLHLAHLVARRPGQIVIGAHTYGRPKVRFPESGAKLVIGRYGSIADGVEILLGGNHRLDWATTYPFPALPRLWPAAEGLTGHDATRGDVVIGHDVWLGSQCMILSGVTIGHGAVVAARAVVRRDVPPYAIVAGNPARVSRPRFDEARVAALLETRWWDLPEARIAALLPLLLSSRIDDFVAAVRSR</sequence>
<dbReference type="Proteomes" id="UP001595976">
    <property type="component" value="Unassembled WGS sequence"/>
</dbReference>
<evidence type="ECO:0000313" key="3">
    <source>
        <dbReference type="Proteomes" id="UP001595976"/>
    </source>
</evidence>
<dbReference type="EC" id="2.3.1.-" evidence="2"/>
<dbReference type="SUPFAM" id="SSF51161">
    <property type="entry name" value="Trimeric LpxA-like enzymes"/>
    <property type="match status" value="1"/>
</dbReference>
<evidence type="ECO:0000256" key="1">
    <source>
        <dbReference type="ARBA" id="ARBA00007274"/>
    </source>
</evidence>
<proteinExistence type="inferred from homology"/>
<evidence type="ECO:0000313" key="2">
    <source>
        <dbReference type="EMBL" id="MFC5291842.1"/>
    </source>
</evidence>
<organism evidence="2 3">
    <name type="scientific">Bosea minatitlanensis</name>
    <dbReference type="NCBI Taxonomy" id="128782"/>
    <lineage>
        <taxon>Bacteria</taxon>
        <taxon>Pseudomonadati</taxon>
        <taxon>Pseudomonadota</taxon>
        <taxon>Alphaproteobacteria</taxon>
        <taxon>Hyphomicrobiales</taxon>
        <taxon>Boseaceae</taxon>
        <taxon>Bosea</taxon>
    </lineage>
</organism>
<dbReference type="Pfam" id="PF00132">
    <property type="entry name" value="Hexapep"/>
    <property type="match status" value="1"/>
</dbReference>
<dbReference type="GO" id="GO:0016746">
    <property type="term" value="F:acyltransferase activity"/>
    <property type="evidence" value="ECO:0007669"/>
    <property type="project" value="UniProtKB-KW"/>
</dbReference>
<dbReference type="InterPro" id="IPR011004">
    <property type="entry name" value="Trimer_LpxA-like_sf"/>
</dbReference>
<dbReference type="InterPro" id="IPR001451">
    <property type="entry name" value="Hexapep"/>
</dbReference>
<keyword evidence="2" id="KW-0808">Transferase</keyword>
<reference evidence="3" key="1">
    <citation type="journal article" date="2019" name="Int. J. Syst. Evol. Microbiol.">
        <title>The Global Catalogue of Microorganisms (GCM) 10K type strain sequencing project: providing services to taxonomists for standard genome sequencing and annotation.</title>
        <authorList>
            <consortium name="The Broad Institute Genomics Platform"/>
            <consortium name="The Broad Institute Genome Sequencing Center for Infectious Disease"/>
            <person name="Wu L."/>
            <person name="Ma J."/>
        </authorList>
    </citation>
    <scope>NUCLEOTIDE SEQUENCE [LARGE SCALE GENOMIC DNA]</scope>
    <source>
        <strain evidence="3">CGMCC 1.15643</strain>
    </source>
</reference>
<keyword evidence="3" id="KW-1185">Reference proteome</keyword>
<gene>
    <name evidence="2" type="ORF">ACFPK2_02445</name>
</gene>
<comment type="caution">
    <text evidence="2">The sequence shown here is derived from an EMBL/GenBank/DDBJ whole genome shotgun (WGS) entry which is preliminary data.</text>
</comment>
<name>A0ABW0EXJ9_9HYPH</name>
<comment type="similarity">
    <text evidence="1">Belongs to the transferase hexapeptide repeat family.</text>
</comment>
<dbReference type="RefSeq" id="WP_158446579.1">
    <property type="nucleotide sequence ID" value="NZ_JAOAOS010000001.1"/>
</dbReference>
<dbReference type="PANTHER" id="PTHR43300">
    <property type="entry name" value="ACETYLTRANSFERASE"/>
    <property type="match status" value="1"/>
</dbReference>
<dbReference type="CDD" id="cd03349">
    <property type="entry name" value="LbH_XAT"/>
    <property type="match status" value="1"/>
</dbReference>
<keyword evidence="2" id="KW-0012">Acyltransferase</keyword>